<reference evidence="1" key="4">
    <citation type="submission" date="2019-03" db="UniProtKB">
        <authorList>
            <consortium name="EnsemblPlants"/>
        </authorList>
    </citation>
    <scope>IDENTIFICATION</scope>
</reference>
<evidence type="ECO:0000313" key="1">
    <source>
        <dbReference type="EnsemblPlants" id="AET2Gv20876900.5"/>
    </source>
</evidence>
<reference evidence="2" key="2">
    <citation type="journal article" date="2017" name="Nat. Plants">
        <title>The Aegilops tauschii genome reveals multiple impacts of transposons.</title>
        <authorList>
            <person name="Zhao G."/>
            <person name="Zou C."/>
            <person name="Li K."/>
            <person name="Wang K."/>
            <person name="Li T."/>
            <person name="Gao L."/>
            <person name="Zhang X."/>
            <person name="Wang H."/>
            <person name="Yang Z."/>
            <person name="Liu X."/>
            <person name="Jiang W."/>
            <person name="Mao L."/>
            <person name="Kong X."/>
            <person name="Jiao Y."/>
            <person name="Jia J."/>
        </authorList>
    </citation>
    <scope>NUCLEOTIDE SEQUENCE [LARGE SCALE GENOMIC DNA]</scope>
    <source>
        <strain evidence="2">cv. AL8/78</strain>
    </source>
</reference>
<dbReference type="Proteomes" id="UP000015105">
    <property type="component" value="Chromosome 2D"/>
</dbReference>
<proteinExistence type="predicted"/>
<reference evidence="2" key="1">
    <citation type="journal article" date="2014" name="Science">
        <title>Ancient hybridizations among the ancestral genomes of bread wheat.</title>
        <authorList>
            <consortium name="International Wheat Genome Sequencing Consortium,"/>
            <person name="Marcussen T."/>
            <person name="Sandve S.R."/>
            <person name="Heier L."/>
            <person name="Spannagl M."/>
            <person name="Pfeifer M."/>
            <person name="Jakobsen K.S."/>
            <person name="Wulff B.B."/>
            <person name="Steuernagel B."/>
            <person name="Mayer K.F."/>
            <person name="Olsen O.A."/>
        </authorList>
    </citation>
    <scope>NUCLEOTIDE SEQUENCE [LARGE SCALE GENOMIC DNA]</scope>
    <source>
        <strain evidence="2">cv. AL8/78</strain>
    </source>
</reference>
<dbReference type="EnsemblPlants" id="AET2Gv20876900.5">
    <property type="protein sequence ID" value="AET2Gv20876900.5"/>
    <property type="gene ID" value="AET2Gv20876900"/>
</dbReference>
<organism evidence="1 2">
    <name type="scientific">Aegilops tauschii subsp. strangulata</name>
    <name type="common">Goatgrass</name>
    <dbReference type="NCBI Taxonomy" id="200361"/>
    <lineage>
        <taxon>Eukaryota</taxon>
        <taxon>Viridiplantae</taxon>
        <taxon>Streptophyta</taxon>
        <taxon>Embryophyta</taxon>
        <taxon>Tracheophyta</taxon>
        <taxon>Spermatophyta</taxon>
        <taxon>Magnoliopsida</taxon>
        <taxon>Liliopsida</taxon>
        <taxon>Poales</taxon>
        <taxon>Poaceae</taxon>
        <taxon>BOP clade</taxon>
        <taxon>Pooideae</taxon>
        <taxon>Triticodae</taxon>
        <taxon>Triticeae</taxon>
        <taxon>Triticinae</taxon>
        <taxon>Aegilops</taxon>
    </lineage>
</organism>
<sequence length="74" mass="8575">MVLDICITMIWCVKLPLRSYLVSVSLRWCIKPSLRSRYYFIPVSLHMVCQTPSQIKVLLDICFNSYSVSNSLSD</sequence>
<dbReference type="AlphaFoldDB" id="A0A453CKK4"/>
<dbReference type="Gramene" id="AET2Gv20876900.5">
    <property type="protein sequence ID" value="AET2Gv20876900.5"/>
    <property type="gene ID" value="AET2Gv20876900"/>
</dbReference>
<protein>
    <submittedName>
        <fullName evidence="1">Uncharacterized protein</fullName>
    </submittedName>
</protein>
<reference evidence="1" key="5">
    <citation type="journal article" date="2021" name="G3 (Bethesda)">
        <title>Aegilops tauschii genome assembly Aet v5.0 features greater sequence contiguity and improved annotation.</title>
        <authorList>
            <person name="Wang L."/>
            <person name="Zhu T."/>
            <person name="Rodriguez J.C."/>
            <person name="Deal K.R."/>
            <person name="Dubcovsky J."/>
            <person name="McGuire P.E."/>
            <person name="Lux T."/>
            <person name="Spannagl M."/>
            <person name="Mayer K.F.X."/>
            <person name="Baldrich P."/>
            <person name="Meyers B.C."/>
            <person name="Huo N."/>
            <person name="Gu Y.Q."/>
            <person name="Zhou H."/>
            <person name="Devos K.M."/>
            <person name="Bennetzen J.L."/>
            <person name="Unver T."/>
            <person name="Budak H."/>
            <person name="Gulick P.J."/>
            <person name="Galiba G."/>
            <person name="Kalapos B."/>
            <person name="Nelson D.R."/>
            <person name="Li P."/>
            <person name="You F.M."/>
            <person name="Luo M.C."/>
            <person name="Dvorak J."/>
        </authorList>
    </citation>
    <scope>NUCLEOTIDE SEQUENCE [LARGE SCALE GENOMIC DNA]</scope>
    <source>
        <strain evidence="1">cv. AL8/78</strain>
    </source>
</reference>
<reference evidence="1" key="3">
    <citation type="journal article" date="2017" name="Nature">
        <title>Genome sequence of the progenitor of the wheat D genome Aegilops tauschii.</title>
        <authorList>
            <person name="Luo M.C."/>
            <person name="Gu Y.Q."/>
            <person name="Puiu D."/>
            <person name="Wang H."/>
            <person name="Twardziok S.O."/>
            <person name="Deal K.R."/>
            <person name="Huo N."/>
            <person name="Zhu T."/>
            <person name="Wang L."/>
            <person name="Wang Y."/>
            <person name="McGuire P.E."/>
            <person name="Liu S."/>
            <person name="Long H."/>
            <person name="Ramasamy R.K."/>
            <person name="Rodriguez J.C."/>
            <person name="Van S.L."/>
            <person name="Yuan L."/>
            <person name="Wang Z."/>
            <person name="Xia Z."/>
            <person name="Xiao L."/>
            <person name="Anderson O.D."/>
            <person name="Ouyang S."/>
            <person name="Liang Y."/>
            <person name="Zimin A.V."/>
            <person name="Pertea G."/>
            <person name="Qi P."/>
            <person name="Bennetzen J.L."/>
            <person name="Dai X."/>
            <person name="Dawson M.W."/>
            <person name="Muller H.G."/>
            <person name="Kugler K."/>
            <person name="Rivarola-Duarte L."/>
            <person name="Spannagl M."/>
            <person name="Mayer K.F.X."/>
            <person name="Lu F.H."/>
            <person name="Bevan M.W."/>
            <person name="Leroy P."/>
            <person name="Li P."/>
            <person name="You F.M."/>
            <person name="Sun Q."/>
            <person name="Liu Z."/>
            <person name="Lyons E."/>
            <person name="Wicker T."/>
            <person name="Salzberg S.L."/>
            <person name="Devos K.M."/>
            <person name="Dvorak J."/>
        </authorList>
    </citation>
    <scope>NUCLEOTIDE SEQUENCE [LARGE SCALE GENOMIC DNA]</scope>
    <source>
        <strain evidence="1">cv. AL8/78</strain>
    </source>
</reference>
<name>A0A453CKK4_AEGTS</name>
<evidence type="ECO:0000313" key="2">
    <source>
        <dbReference type="Proteomes" id="UP000015105"/>
    </source>
</evidence>
<keyword evidence="2" id="KW-1185">Reference proteome</keyword>
<accession>A0A453CKK4</accession>